<dbReference type="EMBL" id="CAMXCT030000937">
    <property type="protein sequence ID" value="CAL4772257.1"/>
    <property type="molecule type" value="Genomic_DNA"/>
</dbReference>
<evidence type="ECO:0000256" key="1">
    <source>
        <dbReference type="SAM" id="MobiDB-lite"/>
    </source>
</evidence>
<accession>A0A9P1C4K1</accession>
<evidence type="ECO:0000313" key="2">
    <source>
        <dbReference type="EMBL" id="CAI3984945.1"/>
    </source>
</evidence>
<reference evidence="2" key="1">
    <citation type="submission" date="2022-10" db="EMBL/GenBank/DDBJ databases">
        <authorList>
            <person name="Chen Y."/>
            <person name="Dougan E. K."/>
            <person name="Chan C."/>
            <person name="Rhodes N."/>
            <person name="Thang M."/>
        </authorList>
    </citation>
    <scope>NUCLEOTIDE SEQUENCE</scope>
</reference>
<name>A0A9P1C4K1_9DINO</name>
<dbReference type="AlphaFoldDB" id="A0A9P1C4K1"/>
<protein>
    <submittedName>
        <fullName evidence="2">Uncharacterized protein</fullName>
    </submittedName>
</protein>
<proteinExistence type="predicted"/>
<evidence type="ECO:0000313" key="3">
    <source>
        <dbReference type="EMBL" id="CAL4772257.1"/>
    </source>
</evidence>
<keyword evidence="4" id="KW-1185">Reference proteome</keyword>
<reference evidence="3 4" key="2">
    <citation type="submission" date="2024-05" db="EMBL/GenBank/DDBJ databases">
        <authorList>
            <person name="Chen Y."/>
            <person name="Shah S."/>
            <person name="Dougan E. K."/>
            <person name="Thang M."/>
            <person name="Chan C."/>
        </authorList>
    </citation>
    <scope>NUCLEOTIDE SEQUENCE [LARGE SCALE GENOMIC DNA]</scope>
</reference>
<comment type="caution">
    <text evidence="2">The sequence shown here is derived from an EMBL/GenBank/DDBJ whole genome shotgun (WGS) entry which is preliminary data.</text>
</comment>
<feature type="region of interest" description="Disordered" evidence="1">
    <location>
        <begin position="88"/>
        <end position="107"/>
    </location>
</feature>
<sequence length="107" mass="11509">EPTERCSSALAAWGLVGVALSSLWTKTCAKPSLQKLRQMHPENGSSLPLDGQLRGAAESQVLSDLRLRSGYTDFALAKARAAAMAAMGRRRDGRRSDTATDRCYGVI</sequence>
<dbReference type="EMBL" id="CAMXCT020000937">
    <property type="protein sequence ID" value="CAL1138320.1"/>
    <property type="molecule type" value="Genomic_DNA"/>
</dbReference>
<gene>
    <name evidence="2" type="ORF">C1SCF055_LOCUS12437</name>
</gene>
<evidence type="ECO:0000313" key="4">
    <source>
        <dbReference type="Proteomes" id="UP001152797"/>
    </source>
</evidence>
<feature type="non-terminal residue" evidence="2">
    <location>
        <position position="107"/>
    </location>
</feature>
<dbReference type="EMBL" id="CAMXCT010000937">
    <property type="protein sequence ID" value="CAI3984945.1"/>
    <property type="molecule type" value="Genomic_DNA"/>
</dbReference>
<organism evidence="2">
    <name type="scientific">Cladocopium goreaui</name>
    <dbReference type="NCBI Taxonomy" id="2562237"/>
    <lineage>
        <taxon>Eukaryota</taxon>
        <taxon>Sar</taxon>
        <taxon>Alveolata</taxon>
        <taxon>Dinophyceae</taxon>
        <taxon>Suessiales</taxon>
        <taxon>Symbiodiniaceae</taxon>
        <taxon>Cladocopium</taxon>
    </lineage>
</organism>
<dbReference type="Proteomes" id="UP001152797">
    <property type="component" value="Unassembled WGS sequence"/>
</dbReference>